<organism evidence="1">
    <name type="scientific">marine sediment metagenome</name>
    <dbReference type="NCBI Taxonomy" id="412755"/>
    <lineage>
        <taxon>unclassified sequences</taxon>
        <taxon>metagenomes</taxon>
        <taxon>ecological metagenomes</taxon>
    </lineage>
</organism>
<accession>X1JCQ6</accession>
<reference evidence="1" key="1">
    <citation type="journal article" date="2014" name="Front. Microbiol.">
        <title>High frequency of phylogenetically diverse reductive dehalogenase-homologous genes in deep subseafloor sedimentary metagenomes.</title>
        <authorList>
            <person name="Kawai M."/>
            <person name="Futagami T."/>
            <person name="Toyoda A."/>
            <person name="Takaki Y."/>
            <person name="Nishi S."/>
            <person name="Hori S."/>
            <person name="Arai W."/>
            <person name="Tsubouchi T."/>
            <person name="Morono Y."/>
            <person name="Uchiyama I."/>
            <person name="Ito T."/>
            <person name="Fujiyama A."/>
            <person name="Inagaki F."/>
            <person name="Takami H."/>
        </authorList>
    </citation>
    <scope>NUCLEOTIDE SEQUENCE</scope>
    <source>
        <strain evidence="1">Expedition CK06-06</strain>
    </source>
</reference>
<comment type="caution">
    <text evidence="1">The sequence shown here is derived from an EMBL/GenBank/DDBJ whole genome shotgun (WGS) entry which is preliminary data.</text>
</comment>
<sequence>MRQALYLLMMLAGIVTMGCEPTMDLPPGFVEVNRDDGEYDMRAVSADGVVVGVRSEPNPKQGGLEFWAKAVEKELAGRRGYALSAREDMGPAINPDGVLMTFDVTKQATDFRYLVAVFVRFQKVVIAEAGGPTDAVEPIEA</sequence>
<protein>
    <recommendedName>
        <fullName evidence="2">Lipoprotein</fullName>
    </recommendedName>
</protein>
<proteinExistence type="predicted"/>
<evidence type="ECO:0000313" key="1">
    <source>
        <dbReference type="EMBL" id="GAH67533.1"/>
    </source>
</evidence>
<dbReference type="PROSITE" id="PS51257">
    <property type="entry name" value="PROKAR_LIPOPROTEIN"/>
    <property type="match status" value="1"/>
</dbReference>
<gene>
    <name evidence="1" type="ORF">S03H2_45002</name>
</gene>
<feature type="non-terminal residue" evidence="1">
    <location>
        <position position="141"/>
    </location>
</feature>
<name>X1JCQ6_9ZZZZ</name>
<dbReference type="EMBL" id="BARU01028168">
    <property type="protein sequence ID" value="GAH67533.1"/>
    <property type="molecule type" value="Genomic_DNA"/>
</dbReference>
<dbReference type="AlphaFoldDB" id="X1JCQ6"/>
<evidence type="ECO:0008006" key="2">
    <source>
        <dbReference type="Google" id="ProtNLM"/>
    </source>
</evidence>